<organism evidence="1 2">
    <name type="scientific">Stutzerimonas stutzeri</name>
    <name type="common">Pseudomonas stutzeri</name>
    <dbReference type="NCBI Taxonomy" id="316"/>
    <lineage>
        <taxon>Bacteria</taxon>
        <taxon>Pseudomonadati</taxon>
        <taxon>Pseudomonadota</taxon>
        <taxon>Gammaproteobacteria</taxon>
        <taxon>Pseudomonadales</taxon>
        <taxon>Pseudomonadaceae</taxon>
        <taxon>Stutzerimonas</taxon>
    </lineage>
</organism>
<proteinExistence type="predicted"/>
<comment type="caution">
    <text evidence="1">The sequence shown here is derived from an EMBL/GenBank/DDBJ whole genome shotgun (WGS) entry which is preliminary data.</text>
</comment>
<dbReference type="RefSeq" id="WP_148924272.1">
    <property type="nucleotide sequence ID" value="NZ_VNHQ01000011.1"/>
</dbReference>
<evidence type="ECO:0000313" key="2">
    <source>
        <dbReference type="Proteomes" id="UP000324282"/>
    </source>
</evidence>
<evidence type="ECO:0000313" key="1">
    <source>
        <dbReference type="EMBL" id="TYP66379.1"/>
    </source>
</evidence>
<dbReference type="OrthoDB" id="6890902at2"/>
<protein>
    <submittedName>
        <fullName evidence="1">Uncharacterized protein</fullName>
    </submittedName>
</protein>
<dbReference type="Proteomes" id="UP000324282">
    <property type="component" value="Unassembled WGS sequence"/>
</dbReference>
<dbReference type="EMBL" id="VNHQ01000011">
    <property type="protein sequence ID" value="TYP66379.1"/>
    <property type="molecule type" value="Genomic_DNA"/>
</dbReference>
<accession>A0A5S5BHB0</accession>
<gene>
    <name evidence="1" type="ORF">A9A72_121378</name>
</gene>
<sequence>MSFHRFQAFDPYLTFAEGERGFREKIFLRADGTPSETAWYGESRDGKGYLSSMWRVGRDAYARVAAKAGEQPTAAYFEEVAADIQKLERDLAPEIQRLVQTGTLKLFEDRDAEPLTDLSAAIEDAPDGWLTEVFMRVVMTGVVSRVITEEETADFEGLLSAAAVLYLDDYIIANQIGRGVDIASELVMVNFTSAKLYRETVDAAKEAVSAVGRRSASAAHKATNALKGKALSEWDQSGHTYSGMAAFARHRHKAYEVTERTLYSWVREHRRAKS</sequence>
<name>A0A5S5BHB0_STUST</name>
<dbReference type="AlphaFoldDB" id="A0A5S5BHB0"/>
<reference evidence="1 2" key="1">
    <citation type="submission" date="2019-07" db="EMBL/GenBank/DDBJ databases">
        <title>Deep subsurface shale carbon reservoir microbial communities from Ohio and West Virginia, USA.</title>
        <authorList>
            <person name="Wrighton K."/>
        </authorList>
    </citation>
    <scope>NUCLEOTIDE SEQUENCE [LARGE SCALE GENOMIC DNA]</scope>
    <source>
        <strain evidence="1 2">NP_8Ht</strain>
    </source>
</reference>